<keyword evidence="1" id="KW-0732">Signal</keyword>
<dbReference type="EMBL" id="JAOTJD010000021">
    <property type="protein sequence ID" value="MFD3264683.1"/>
    <property type="molecule type" value="Genomic_DNA"/>
</dbReference>
<name>A0ABW6CNP6_9CAUL</name>
<reference evidence="3 4" key="1">
    <citation type="submission" date="2022-09" db="EMBL/GenBank/DDBJ databases">
        <title>New species of Phenylobacterium.</title>
        <authorList>
            <person name="Mieszkin S."/>
        </authorList>
    </citation>
    <scope>NUCLEOTIDE SEQUENCE [LARGE SCALE GENOMIC DNA]</scope>
    <source>
        <strain evidence="3 4">HK31-G</strain>
    </source>
</reference>
<sequence>MSLKTLILGATAMAALALPAAAAAPADNSKSLVPGYPDVVGEYIQIPGYPAAGTPKALNTASFLRLRAAADGETPKPANAVIVGLPGFSSTPAHWLYLASQLVHKAQGQTCDGAPCRIEVWVLQRRGANLADTTGLTAARARKDPKLALDYYLGAAALQPSALPGAPLKVDVPPAGSPPPAWKPLSQTDVAFMADWDFQAYAGDIDAMIGLIKQKTGNRNVFLAGHSQGGGFVANYAARLQADGKRGVDKLSGLIFLDGGPSAGTEAAPTEAHLNAYFAKVAALRAGKDRVYTDASGMLGAIAGPEAAASQSVTGVYYAFVDPAQESIFPLRTAAMTANPGDAFLRAIRLTWLARAGASFDTDPVPGGGVQMPVLQFLGEGLGYLDFKPVPGTEDQCDKTPPAPMLGPPRPGMAAAKCVPAPAQIDPAKVYGWVEGGGNGQSPLDAGKARLWMDSQAYAPARSNIKPVEVTFAESGVRTIDASDMIASNWYPSERWDFDAGFVGRYKTLKLDRDGVKLDIDKSAIAAIPVYVARQSPAPAANNPFPGVTDYTEVNKTGTYQTDAAKAVTPFDPAINAKLYFHTDFVSVDDSTPDKGRPGDPGNSAVANTLINWVLKRSKGAAATPTPKALGVVARY</sequence>
<organism evidence="3 4">
    <name type="scientific">Phenylobacterium ferrooxidans</name>
    <dbReference type="NCBI Taxonomy" id="2982689"/>
    <lineage>
        <taxon>Bacteria</taxon>
        <taxon>Pseudomonadati</taxon>
        <taxon>Pseudomonadota</taxon>
        <taxon>Alphaproteobacteria</taxon>
        <taxon>Caulobacterales</taxon>
        <taxon>Caulobacteraceae</taxon>
        <taxon>Phenylobacterium</taxon>
    </lineage>
</organism>
<keyword evidence="4" id="KW-1185">Reference proteome</keyword>
<proteinExistence type="predicted"/>
<gene>
    <name evidence="3" type="ORF">OCL97_12020</name>
</gene>
<evidence type="ECO:0000256" key="1">
    <source>
        <dbReference type="SAM" id="SignalP"/>
    </source>
</evidence>
<accession>A0ABW6CNP6</accession>
<evidence type="ECO:0000313" key="4">
    <source>
        <dbReference type="Proteomes" id="UP001598130"/>
    </source>
</evidence>
<feature type="domain" description="AB hydrolase-1" evidence="2">
    <location>
        <begin position="201"/>
        <end position="269"/>
    </location>
</feature>
<feature type="signal peptide" evidence="1">
    <location>
        <begin position="1"/>
        <end position="23"/>
    </location>
</feature>
<feature type="chain" id="PRO_5046166203" description="AB hydrolase-1 domain-containing protein" evidence="1">
    <location>
        <begin position="24"/>
        <end position="636"/>
    </location>
</feature>
<evidence type="ECO:0000259" key="2">
    <source>
        <dbReference type="Pfam" id="PF00561"/>
    </source>
</evidence>
<dbReference type="InterPro" id="IPR000073">
    <property type="entry name" value="AB_hydrolase_1"/>
</dbReference>
<dbReference type="Pfam" id="PF00561">
    <property type="entry name" value="Abhydrolase_1"/>
    <property type="match status" value="1"/>
</dbReference>
<dbReference type="RefSeq" id="WP_377370271.1">
    <property type="nucleotide sequence ID" value="NZ_JAOTJD010000021.1"/>
</dbReference>
<evidence type="ECO:0000313" key="3">
    <source>
        <dbReference type="EMBL" id="MFD3264683.1"/>
    </source>
</evidence>
<dbReference type="Proteomes" id="UP001598130">
    <property type="component" value="Unassembled WGS sequence"/>
</dbReference>
<dbReference type="SUPFAM" id="SSF53474">
    <property type="entry name" value="alpha/beta-Hydrolases"/>
    <property type="match status" value="1"/>
</dbReference>
<protein>
    <recommendedName>
        <fullName evidence="2">AB hydrolase-1 domain-containing protein</fullName>
    </recommendedName>
</protein>
<comment type="caution">
    <text evidence="3">The sequence shown here is derived from an EMBL/GenBank/DDBJ whole genome shotgun (WGS) entry which is preliminary data.</text>
</comment>
<dbReference type="Gene3D" id="3.40.50.1820">
    <property type="entry name" value="alpha/beta hydrolase"/>
    <property type="match status" value="1"/>
</dbReference>
<dbReference type="InterPro" id="IPR029058">
    <property type="entry name" value="AB_hydrolase_fold"/>
</dbReference>